<dbReference type="AlphaFoldDB" id="A0A1W1HBT5"/>
<evidence type="ECO:0000256" key="1">
    <source>
        <dbReference type="ARBA" id="ARBA00012528"/>
    </source>
</evidence>
<dbReference type="OrthoDB" id="9778432at2"/>
<accession>A0A1W1HBT5</accession>
<feature type="coiled-coil region" evidence="4">
    <location>
        <begin position="270"/>
        <end position="297"/>
    </location>
</feature>
<dbReference type="GO" id="GO:0052621">
    <property type="term" value="F:diguanylate cyclase activity"/>
    <property type="evidence" value="ECO:0007669"/>
    <property type="project" value="UniProtKB-EC"/>
</dbReference>
<dbReference type="SUPFAM" id="SSF55073">
    <property type="entry name" value="Nucleotide cyclase"/>
    <property type="match status" value="1"/>
</dbReference>
<dbReference type="InterPro" id="IPR001789">
    <property type="entry name" value="Sig_transdc_resp-reg_receiver"/>
</dbReference>
<dbReference type="Pfam" id="PF00072">
    <property type="entry name" value="Response_reg"/>
    <property type="match status" value="1"/>
</dbReference>
<evidence type="ECO:0000256" key="3">
    <source>
        <dbReference type="PROSITE-ProRule" id="PRU00169"/>
    </source>
</evidence>
<reference evidence="7 8" key="1">
    <citation type="submission" date="2017-03" db="EMBL/GenBank/DDBJ databases">
        <authorList>
            <person name="Afonso C.L."/>
            <person name="Miller P.J."/>
            <person name="Scott M.A."/>
            <person name="Spackman E."/>
            <person name="Goraichik I."/>
            <person name="Dimitrov K.M."/>
            <person name="Suarez D.L."/>
            <person name="Swayne D.E."/>
        </authorList>
    </citation>
    <scope>NUCLEOTIDE SEQUENCE [LARGE SCALE GENOMIC DNA]</scope>
    <source>
        <strain evidence="7">PRJEB14757</strain>
    </source>
</reference>
<dbReference type="Gene3D" id="3.40.50.2300">
    <property type="match status" value="1"/>
</dbReference>
<dbReference type="GO" id="GO:1902201">
    <property type="term" value="P:negative regulation of bacterial-type flagellum-dependent cell motility"/>
    <property type="evidence" value="ECO:0007669"/>
    <property type="project" value="TreeGrafter"/>
</dbReference>
<dbReference type="GO" id="GO:0005886">
    <property type="term" value="C:plasma membrane"/>
    <property type="evidence" value="ECO:0007669"/>
    <property type="project" value="TreeGrafter"/>
</dbReference>
<sequence length="352" mass="39990">MDTSILIVDDDDAIRNTAEEFLEYSGYSTVSTSSAEDALAILKVFQPDIVLTDISMQGMNGLELTRLIKDRYPVEVIVMTGYIAEHSYEEAVNAGASDFIFKPFRFEELHLRIKRVIKEMNLKRRNAEMIKKLEELAVTDGLTGLYNQRHFYDQLNTEIERHMRYHAPLSLMLFDIDCFKQFNDTYGHIEGDKVIVSLAKVTKSCMRSLDTAYRYGGEEFTVILPETDLRQAAIVGERLRATFEQERFHPAQTLHAQIPASGLPANMHNKSKINSESEELLNNATNVNENAEKTSQNDHAKITVSSTISIGVTQFTKSDTITTFIKRADMAMYKSKDRGRNRLTTLPALPQE</sequence>
<dbReference type="SMART" id="SM00267">
    <property type="entry name" value="GGDEF"/>
    <property type="match status" value="1"/>
</dbReference>
<feature type="modified residue" description="4-aspartylphosphate" evidence="3">
    <location>
        <position position="53"/>
    </location>
</feature>
<keyword evidence="8" id="KW-1185">Reference proteome</keyword>
<organism evidence="7 8">
    <name type="scientific">Desulfamplus magnetovallimortis</name>
    <dbReference type="NCBI Taxonomy" id="1246637"/>
    <lineage>
        <taxon>Bacteria</taxon>
        <taxon>Pseudomonadati</taxon>
        <taxon>Thermodesulfobacteriota</taxon>
        <taxon>Desulfobacteria</taxon>
        <taxon>Desulfobacterales</taxon>
        <taxon>Desulfobacteraceae</taxon>
        <taxon>Desulfamplus</taxon>
    </lineage>
</organism>
<evidence type="ECO:0000256" key="2">
    <source>
        <dbReference type="ARBA" id="ARBA00034247"/>
    </source>
</evidence>
<feature type="domain" description="GGDEF" evidence="6">
    <location>
        <begin position="167"/>
        <end position="348"/>
    </location>
</feature>
<dbReference type="PROSITE" id="PS50110">
    <property type="entry name" value="RESPONSE_REGULATORY"/>
    <property type="match status" value="1"/>
</dbReference>
<dbReference type="Gene3D" id="3.30.70.270">
    <property type="match status" value="1"/>
</dbReference>
<dbReference type="InterPro" id="IPR029787">
    <property type="entry name" value="Nucleotide_cyclase"/>
</dbReference>
<gene>
    <name evidence="7" type="ORF">MTBBW1_2010005</name>
</gene>
<dbReference type="PROSITE" id="PS50887">
    <property type="entry name" value="GGDEF"/>
    <property type="match status" value="1"/>
</dbReference>
<dbReference type="InterPro" id="IPR000160">
    <property type="entry name" value="GGDEF_dom"/>
</dbReference>
<dbReference type="Pfam" id="PF00990">
    <property type="entry name" value="GGDEF"/>
    <property type="match status" value="1"/>
</dbReference>
<dbReference type="NCBIfam" id="TIGR00254">
    <property type="entry name" value="GGDEF"/>
    <property type="match status" value="1"/>
</dbReference>
<dbReference type="STRING" id="1246637.MTBBW1_2010005"/>
<dbReference type="RefSeq" id="WP_080807019.1">
    <property type="nucleotide sequence ID" value="NZ_LT828556.1"/>
</dbReference>
<dbReference type="CDD" id="cd01949">
    <property type="entry name" value="GGDEF"/>
    <property type="match status" value="1"/>
</dbReference>
<dbReference type="FunFam" id="3.30.70.270:FF:000001">
    <property type="entry name" value="Diguanylate cyclase domain protein"/>
    <property type="match status" value="1"/>
</dbReference>
<dbReference type="EMBL" id="FWEV01000115">
    <property type="protein sequence ID" value="SLM29896.1"/>
    <property type="molecule type" value="Genomic_DNA"/>
</dbReference>
<dbReference type="GO" id="GO:0000160">
    <property type="term" value="P:phosphorelay signal transduction system"/>
    <property type="evidence" value="ECO:0007669"/>
    <property type="project" value="InterPro"/>
</dbReference>
<feature type="domain" description="Response regulatory" evidence="5">
    <location>
        <begin position="4"/>
        <end position="117"/>
    </location>
</feature>
<comment type="catalytic activity">
    <reaction evidence="2">
        <text>2 GTP = 3',3'-c-di-GMP + 2 diphosphate</text>
        <dbReference type="Rhea" id="RHEA:24898"/>
        <dbReference type="ChEBI" id="CHEBI:33019"/>
        <dbReference type="ChEBI" id="CHEBI:37565"/>
        <dbReference type="ChEBI" id="CHEBI:58805"/>
        <dbReference type="EC" id="2.7.7.65"/>
    </reaction>
</comment>
<dbReference type="PANTHER" id="PTHR45138">
    <property type="entry name" value="REGULATORY COMPONENTS OF SENSORY TRANSDUCTION SYSTEM"/>
    <property type="match status" value="1"/>
</dbReference>
<dbReference type="PANTHER" id="PTHR45138:SF9">
    <property type="entry name" value="DIGUANYLATE CYCLASE DGCM-RELATED"/>
    <property type="match status" value="1"/>
</dbReference>
<dbReference type="GO" id="GO:0043709">
    <property type="term" value="P:cell adhesion involved in single-species biofilm formation"/>
    <property type="evidence" value="ECO:0007669"/>
    <property type="project" value="TreeGrafter"/>
</dbReference>
<protein>
    <recommendedName>
        <fullName evidence="1">diguanylate cyclase</fullName>
        <ecNumber evidence="1">2.7.7.65</ecNumber>
    </recommendedName>
</protein>
<name>A0A1W1HBT5_9BACT</name>
<dbReference type="InterPro" id="IPR050469">
    <property type="entry name" value="Diguanylate_Cyclase"/>
</dbReference>
<proteinExistence type="predicted"/>
<dbReference type="Proteomes" id="UP000191931">
    <property type="component" value="Unassembled WGS sequence"/>
</dbReference>
<evidence type="ECO:0000259" key="5">
    <source>
        <dbReference type="PROSITE" id="PS50110"/>
    </source>
</evidence>
<evidence type="ECO:0000256" key="4">
    <source>
        <dbReference type="SAM" id="Coils"/>
    </source>
</evidence>
<keyword evidence="3" id="KW-0597">Phosphoprotein</keyword>
<evidence type="ECO:0000313" key="8">
    <source>
        <dbReference type="Proteomes" id="UP000191931"/>
    </source>
</evidence>
<dbReference type="InterPro" id="IPR011006">
    <property type="entry name" value="CheY-like_superfamily"/>
</dbReference>
<dbReference type="SMART" id="SM00448">
    <property type="entry name" value="REC"/>
    <property type="match status" value="1"/>
</dbReference>
<evidence type="ECO:0000259" key="6">
    <source>
        <dbReference type="PROSITE" id="PS50887"/>
    </source>
</evidence>
<dbReference type="EC" id="2.7.7.65" evidence="1"/>
<dbReference type="SUPFAM" id="SSF52172">
    <property type="entry name" value="CheY-like"/>
    <property type="match status" value="1"/>
</dbReference>
<dbReference type="InterPro" id="IPR043128">
    <property type="entry name" value="Rev_trsase/Diguanyl_cyclase"/>
</dbReference>
<dbReference type="CDD" id="cd17536">
    <property type="entry name" value="REC_YesN-like"/>
    <property type="match status" value="1"/>
</dbReference>
<evidence type="ECO:0000313" key="7">
    <source>
        <dbReference type="EMBL" id="SLM29896.1"/>
    </source>
</evidence>
<keyword evidence="4" id="KW-0175">Coiled coil</keyword>